<proteinExistence type="predicted"/>
<reference evidence="1" key="1">
    <citation type="submission" date="2023-04" db="EMBL/GenBank/DDBJ databases">
        <title>Draft Genome sequencing of Naganishia species isolated from polar environments using Oxford Nanopore Technology.</title>
        <authorList>
            <person name="Leo P."/>
            <person name="Venkateswaran K."/>
        </authorList>
    </citation>
    <scope>NUCLEOTIDE SEQUENCE</scope>
    <source>
        <strain evidence="1">MNA-CCFEE 5425</strain>
    </source>
</reference>
<organism evidence="1 2">
    <name type="scientific">Naganishia vaughanmartiniae</name>
    <dbReference type="NCBI Taxonomy" id="1424756"/>
    <lineage>
        <taxon>Eukaryota</taxon>
        <taxon>Fungi</taxon>
        <taxon>Dikarya</taxon>
        <taxon>Basidiomycota</taxon>
        <taxon>Agaricomycotina</taxon>
        <taxon>Tremellomycetes</taxon>
        <taxon>Filobasidiales</taxon>
        <taxon>Filobasidiaceae</taxon>
        <taxon>Naganishia</taxon>
    </lineage>
</organism>
<dbReference type="EMBL" id="JASBWU010000004">
    <property type="protein sequence ID" value="KAJ9122567.1"/>
    <property type="molecule type" value="Genomic_DNA"/>
</dbReference>
<keyword evidence="2" id="KW-1185">Reference proteome</keyword>
<comment type="caution">
    <text evidence="1">The sequence shown here is derived from an EMBL/GenBank/DDBJ whole genome shotgun (WGS) entry which is preliminary data.</text>
</comment>
<sequence length="259" mass="27260">MPEREASERLKEGHQLASDIVQPEGPSISSSSSTYIPTMMTLPGGLGGEFATEAAMRGFGYARDSMATYAFGNAAAGAGAGGLEQAPEDAVNEDILRPHVKRFVSGVMGQGQTASPIAAAGSASITELDSTQGPTTTTTTAEEGVDLPLAGKKGKGGEKKKEKGKPAAGKSKTSKLRDKWEEFKVVHGTGLIVVLDDLAVSLPPPFTLPVRACEYGGKSSWICIGSGGCRCRIFMRGWKGGFIRMVYPFQIPDIVARFE</sequence>
<evidence type="ECO:0000313" key="1">
    <source>
        <dbReference type="EMBL" id="KAJ9122567.1"/>
    </source>
</evidence>
<gene>
    <name evidence="1" type="ORF">QFC22_001996</name>
</gene>
<accession>A0ACC2XIM5</accession>
<name>A0ACC2XIM5_9TREE</name>
<evidence type="ECO:0000313" key="2">
    <source>
        <dbReference type="Proteomes" id="UP001243375"/>
    </source>
</evidence>
<dbReference type="Proteomes" id="UP001243375">
    <property type="component" value="Unassembled WGS sequence"/>
</dbReference>
<protein>
    <submittedName>
        <fullName evidence="1">Uncharacterized protein</fullName>
    </submittedName>
</protein>